<evidence type="ECO:0000313" key="1">
    <source>
        <dbReference type="EMBL" id="QHO63546.1"/>
    </source>
</evidence>
<reference evidence="2" key="1">
    <citation type="journal article" date="2020" name="Microorganisms">
        <title>Complete Genome of a Member of a New Bacterial Lineage in the Microgenomates Group Reveals an Unusual Nucleotide Composition Disparity Between Two Strands of DNA and Limited Metabolic Potential.</title>
        <authorList>
            <person name="Kadnikov V.V."/>
            <person name="Mardanov A.V."/>
            <person name="Beletsky A.V."/>
            <person name="Karnachuk O.V."/>
            <person name="Ravin N.V."/>
        </authorList>
    </citation>
    <scope>NUCLEOTIDE SEQUENCE [LARGE SCALE GENOMIC DNA]</scope>
</reference>
<sequence>MSSVIICWGEYNCNLLCYGIILHYRILLKRKGFRTMTASDGRFVVDSVAIMVCLGGNGSAPSVNIKVDNERVAIQPPGRYEFSFRRPAAVFIECFLPCGKTQERTKHTLQEMVVVLTDDGMLGILTDKGEMTICSGMPGVLVESEEPETEAEVVEA</sequence>
<dbReference type="EMBL" id="CP047901">
    <property type="protein sequence ID" value="QHO63546.1"/>
    <property type="molecule type" value="Genomic_DNA"/>
</dbReference>
<name>A0A857N643_9BACT</name>
<organism evidence="1 2">
    <name type="scientific">Candidatus Chazhemtobacterium aquaticus</name>
    <dbReference type="NCBI Taxonomy" id="2715735"/>
    <lineage>
        <taxon>Bacteria</taxon>
        <taxon>Candidatus Chazhemtobacteraceae</taxon>
        <taxon>Candidatus Chazhemtobacterium</taxon>
    </lineage>
</organism>
<gene>
    <name evidence="1" type="ORF">MICH65_0565</name>
</gene>
<evidence type="ECO:0000313" key="2">
    <source>
        <dbReference type="Proteomes" id="UP000463983"/>
    </source>
</evidence>
<keyword evidence="2" id="KW-1185">Reference proteome</keyword>
<protein>
    <submittedName>
        <fullName evidence="1">Uncharacterized protein</fullName>
    </submittedName>
</protein>
<dbReference type="Proteomes" id="UP000463983">
    <property type="component" value="Chromosome"/>
</dbReference>
<proteinExistence type="predicted"/>
<dbReference type="KEGG" id="caqa:MICH65_0565"/>
<dbReference type="AlphaFoldDB" id="A0A857N643"/>
<accession>A0A857N643</accession>